<sequence length="409" mass="43602">MPLLVVYNPVSGDSSGRALFKDHVIPLLKQKNVTPDHVEETTGPGHVGTLVADFLASLPDSTQTVSVVLGSGDGTLHELINALNNLPSSKPLPRINLALVPCGTANALYVSLFPPTEDEDTVTVEYKLQSVNAFLSPDPRAVPLNLAVTVLSAAPVRTPGLPPGPPQVSISAVVASTALHASILHDSEALRASDPSMGRFKTAAMQNITRWYGASVKLFPREGAGVVEVFDPAAQAFVPHEGSTEDEPIVDLSGPFAYFLSTVNVDRLEPKFRISPRGRDVLAPEGRRSAALDLVMVRPWRDPSYEMDSEEARASFAEKAAAVLGAAYQDGAHVNLRYDESGKIVADGTGPTVVEYIRCGGWEWEPDDIDPRAHFVCADGEILTIPNGGKARCTAATPMSDTTGFAIYV</sequence>
<protein>
    <recommendedName>
        <fullName evidence="1">DAGKc domain-containing protein</fullName>
    </recommendedName>
</protein>
<organism evidence="2 3">
    <name type="scientific">Lentinus brumalis</name>
    <dbReference type="NCBI Taxonomy" id="2498619"/>
    <lineage>
        <taxon>Eukaryota</taxon>
        <taxon>Fungi</taxon>
        <taxon>Dikarya</taxon>
        <taxon>Basidiomycota</taxon>
        <taxon>Agaricomycotina</taxon>
        <taxon>Agaricomycetes</taxon>
        <taxon>Polyporales</taxon>
        <taxon>Polyporaceae</taxon>
        <taxon>Lentinus</taxon>
    </lineage>
</organism>
<dbReference type="PANTHER" id="PTHR12358:SF105">
    <property type="entry name" value="DAGKC DOMAIN-CONTAINING PROTEIN"/>
    <property type="match status" value="1"/>
</dbReference>
<accession>A0A371CYX9</accession>
<dbReference type="PANTHER" id="PTHR12358">
    <property type="entry name" value="SPHINGOSINE KINASE"/>
    <property type="match status" value="1"/>
</dbReference>
<dbReference type="GO" id="GO:0001727">
    <property type="term" value="F:lipid kinase activity"/>
    <property type="evidence" value="ECO:0007669"/>
    <property type="project" value="TreeGrafter"/>
</dbReference>
<dbReference type="OrthoDB" id="336240at2759"/>
<gene>
    <name evidence="2" type="ORF">OH76DRAFT_1559094</name>
</gene>
<reference evidence="2 3" key="1">
    <citation type="journal article" date="2018" name="Biotechnol. Biofuels">
        <title>Integrative visual omics of the white-rot fungus Polyporus brumalis exposes the biotechnological potential of its oxidative enzymes for delignifying raw plant biomass.</title>
        <authorList>
            <person name="Miyauchi S."/>
            <person name="Rancon A."/>
            <person name="Drula E."/>
            <person name="Hage H."/>
            <person name="Chaduli D."/>
            <person name="Favel A."/>
            <person name="Grisel S."/>
            <person name="Henrissat B."/>
            <person name="Herpoel-Gimbert I."/>
            <person name="Ruiz-Duenas F.J."/>
            <person name="Chevret D."/>
            <person name="Hainaut M."/>
            <person name="Lin J."/>
            <person name="Wang M."/>
            <person name="Pangilinan J."/>
            <person name="Lipzen A."/>
            <person name="Lesage-Meessen L."/>
            <person name="Navarro D."/>
            <person name="Riley R."/>
            <person name="Grigoriev I.V."/>
            <person name="Zhou S."/>
            <person name="Raouche S."/>
            <person name="Rosso M.N."/>
        </authorList>
    </citation>
    <scope>NUCLEOTIDE SEQUENCE [LARGE SCALE GENOMIC DNA]</scope>
    <source>
        <strain evidence="2 3">BRFM 1820</strain>
    </source>
</reference>
<evidence type="ECO:0000259" key="1">
    <source>
        <dbReference type="PROSITE" id="PS50146"/>
    </source>
</evidence>
<dbReference type="SMART" id="SM00046">
    <property type="entry name" value="DAGKc"/>
    <property type="match status" value="1"/>
</dbReference>
<name>A0A371CYX9_9APHY</name>
<proteinExistence type="predicted"/>
<evidence type="ECO:0000313" key="3">
    <source>
        <dbReference type="Proteomes" id="UP000256964"/>
    </source>
</evidence>
<dbReference type="Gene3D" id="3.40.50.10330">
    <property type="entry name" value="Probable inorganic polyphosphate/atp-NAD kinase, domain 1"/>
    <property type="match status" value="1"/>
</dbReference>
<dbReference type="GO" id="GO:0046512">
    <property type="term" value="P:sphingosine biosynthetic process"/>
    <property type="evidence" value="ECO:0007669"/>
    <property type="project" value="TreeGrafter"/>
</dbReference>
<dbReference type="InterPro" id="IPR050187">
    <property type="entry name" value="Lipid_Phosphate_FormReg"/>
</dbReference>
<dbReference type="GO" id="GO:0005737">
    <property type="term" value="C:cytoplasm"/>
    <property type="evidence" value="ECO:0007669"/>
    <property type="project" value="TreeGrafter"/>
</dbReference>
<dbReference type="Proteomes" id="UP000256964">
    <property type="component" value="Unassembled WGS sequence"/>
</dbReference>
<dbReference type="PROSITE" id="PS50146">
    <property type="entry name" value="DAGK"/>
    <property type="match status" value="1"/>
</dbReference>
<dbReference type="Pfam" id="PF00781">
    <property type="entry name" value="DAGK_cat"/>
    <property type="match status" value="1"/>
</dbReference>
<dbReference type="AlphaFoldDB" id="A0A371CYX9"/>
<dbReference type="SUPFAM" id="SSF111331">
    <property type="entry name" value="NAD kinase/diacylglycerol kinase-like"/>
    <property type="match status" value="1"/>
</dbReference>
<dbReference type="STRING" id="139420.A0A371CYX9"/>
<dbReference type="GO" id="GO:0016020">
    <property type="term" value="C:membrane"/>
    <property type="evidence" value="ECO:0007669"/>
    <property type="project" value="TreeGrafter"/>
</dbReference>
<evidence type="ECO:0000313" key="2">
    <source>
        <dbReference type="EMBL" id="RDX45459.1"/>
    </source>
</evidence>
<dbReference type="EMBL" id="KZ857437">
    <property type="protein sequence ID" value="RDX45459.1"/>
    <property type="molecule type" value="Genomic_DNA"/>
</dbReference>
<dbReference type="InterPro" id="IPR017438">
    <property type="entry name" value="ATP-NAD_kinase_N"/>
</dbReference>
<dbReference type="InterPro" id="IPR001206">
    <property type="entry name" value="Diacylglycerol_kinase_cat_dom"/>
</dbReference>
<dbReference type="InterPro" id="IPR016064">
    <property type="entry name" value="NAD/diacylglycerol_kinase_sf"/>
</dbReference>
<keyword evidence="3" id="KW-1185">Reference proteome</keyword>
<feature type="domain" description="DAGKc" evidence="1">
    <location>
        <begin position="1"/>
        <end position="118"/>
    </location>
</feature>